<keyword evidence="3" id="KW-1185">Reference proteome</keyword>
<dbReference type="AlphaFoldDB" id="A0A804QW32"/>
<sequence>MEGWDLGLGVVLAMEAGRVGLGTRSGSGERSLRENKREAAVADWELRLDEGNPCPTPDNPGKESDIKSLSYKRSLKQSLSQRLGLSRTESNPSPVKVVSVNNDTENSVRRCLLNSYLHKVVQSSEVIGKFEQDKFPIVSIHKEIVLSFERSSQLKIKADNENLIVTPPSVAKFSPHINSPVKHNDESSAERTDACCSGKNSLVLYTARAGNEHENCHDNDSEDKYYFKFMCRR</sequence>
<protein>
    <submittedName>
        <fullName evidence="2">Uncharacterized protein</fullName>
    </submittedName>
</protein>
<dbReference type="Gramene" id="Zm00001eb363760_T001">
    <property type="protein sequence ID" value="Zm00001eb363760_P001"/>
    <property type="gene ID" value="Zm00001eb363760"/>
</dbReference>
<feature type="region of interest" description="Disordered" evidence="1">
    <location>
        <begin position="48"/>
        <end position="67"/>
    </location>
</feature>
<dbReference type="EnsemblPlants" id="Zm00001eb363760_T001">
    <property type="protein sequence ID" value="Zm00001eb363760_P001"/>
    <property type="gene ID" value="Zm00001eb363760"/>
</dbReference>
<reference evidence="3" key="1">
    <citation type="journal article" date="2009" name="Science">
        <title>The B73 maize genome: complexity, diversity, and dynamics.</title>
        <authorList>
            <person name="Schnable P.S."/>
            <person name="Ware D."/>
            <person name="Fulton R.S."/>
            <person name="Stein J.C."/>
            <person name="Wei F."/>
            <person name="Pasternak S."/>
            <person name="Liang C."/>
            <person name="Zhang J."/>
            <person name="Fulton L."/>
            <person name="Graves T.A."/>
            <person name="Minx P."/>
            <person name="Reily A.D."/>
            <person name="Courtney L."/>
            <person name="Kruchowski S.S."/>
            <person name="Tomlinson C."/>
            <person name="Strong C."/>
            <person name="Delehaunty K."/>
            <person name="Fronick C."/>
            <person name="Courtney B."/>
            <person name="Rock S.M."/>
            <person name="Belter E."/>
            <person name="Du F."/>
            <person name="Kim K."/>
            <person name="Abbott R.M."/>
            <person name="Cotton M."/>
            <person name="Levy A."/>
            <person name="Marchetto P."/>
            <person name="Ochoa K."/>
            <person name="Jackson S.M."/>
            <person name="Gillam B."/>
            <person name="Chen W."/>
            <person name="Yan L."/>
            <person name="Higginbotham J."/>
            <person name="Cardenas M."/>
            <person name="Waligorski J."/>
            <person name="Applebaum E."/>
            <person name="Phelps L."/>
            <person name="Falcone J."/>
            <person name="Kanchi K."/>
            <person name="Thane T."/>
            <person name="Scimone A."/>
            <person name="Thane N."/>
            <person name="Henke J."/>
            <person name="Wang T."/>
            <person name="Ruppert J."/>
            <person name="Shah N."/>
            <person name="Rotter K."/>
            <person name="Hodges J."/>
            <person name="Ingenthron E."/>
            <person name="Cordes M."/>
            <person name="Kohlberg S."/>
            <person name="Sgro J."/>
            <person name="Delgado B."/>
            <person name="Mead K."/>
            <person name="Chinwalla A."/>
            <person name="Leonard S."/>
            <person name="Crouse K."/>
            <person name="Collura K."/>
            <person name="Kudrna D."/>
            <person name="Currie J."/>
            <person name="He R."/>
            <person name="Angelova A."/>
            <person name="Rajasekar S."/>
            <person name="Mueller T."/>
            <person name="Lomeli R."/>
            <person name="Scara G."/>
            <person name="Ko A."/>
            <person name="Delaney K."/>
            <person name="Wissotski M."/>
            <person name="Lopez G."/>
            <person name="Campos D."/>
            <person name="Braidotti M."/>
            <person name="Ashley E."/>
            <person name="Golser W."/>
            <person name="Kim H."/>
            <person name="Lee S."/>
            <person name="Lin J."/>
            <person name="Dujmic Z."/>
            <person name="Kim W."/>
            <person name="Talag J."/>
            <person name="Zuccolo A."/>
            <person name="Fan C."/>
            <person name="Sebastian A."/>
            <person name="Kramer M."/>
            <person name="Spiegel L."/>
            <person name="Nascimento L."/>
            <person name="Zutavern T."/>
            <person name="Miller B."/>
            <person name="Ambroise C."/>
            <person name="Muller S."/>
            <person name="Spooner W."/>
            <person name="Narechania A."/>
            <person name="Ren L."/>
            <person name="Wei S."/>
            <person name="Kumari S."/>
            <person name="Faga B."/>
            <person name="Levy M.J."/>
            <person name="McMahan L."/>
            <person name="Van Buren P."/>
            <person name="Vaughn M.W."/>
            <person name="Ying K."/>
            <person name="Yeh C.-T."/>
            <person name="Emrich S.J."/>
            <person name="Jia Y."/>
            <person name="Kalyanaraman A."/>
            <person name="Hsia A.-P."/>
            <person name="Barbazuk W.B."/>
            <person name="Baucom R.S."/>
            <person name="Brutnell T.P."/>
            <person name="Carpita N.C."/>
            <person name="Chaparro C."/>
            <person name="Chia J.-M."/>
            <person name="Deragon J.-M."/>
            <person name="Estill J.C."/>
            <person name="Fu Y."/>
            <person name="Jeddeloh J.A."/>
            <person name="Han Y."/>
            <person name="Lee H."/>
            <person name="Li P."/>
            <person name="Lisch D.R."/>
            <person name="Liu S."/>
            <person name="Liu Z."/>
            <person name="Nagel D.H."/>
            <person name="McCann M.C."/>
            <person name="SanMiguel P."/>
            <person name="Myers A.M."/>
            <person name="Nettleton D."/>
            <person name="Nguyen J."/>
            <person name="Penning B.W."/>
            <person name="Ponnala L."/>
            <person name="Schneider K.L."/>
            <person name="Schwartz D.C."/>
            <person name="Sharma A."/>
            <person name="Soderlund C."/>
            <person name="Springer N.M."/>
            <person name="Sun Q."/>
            <person name="Wang H."/>
            <person name="Waterman M."/>
            <person name="Westerman R."/>
            <person name="Wolfgruber T.K."/>
            <person name="Yang L."/>
            <person name="Yu Y."/>
            <person name="Zhang L."/>
            <person name="Zhou S."/>
            <person name="Zhu Q."/>
            <person name="Bennetzen J.L."/>
            <person name="Dawe R.K."/>
            <person name="Jiang J."/>
            <person name="Jiang N."/>
            <person name="Presting G.G."/>
            <person name="Wessler S.R."/>
            <person name="Aluru S."/>
            <person name="Martienssen R.A."/>
            <person name="Clifton S.W."/>
            <person name="McCombie W.R."/>
            <person name="Wing R.A."/>
            <person name="Wilson R.K."/>
        </authorList>
    </citation>
    <scope>NUCLEOTIDE SEQUENCE [LARGE SCALE GENOMIC DNA]</scope>
    <source>
        <strain evidence="3">cv. B73</strain>
    </source>
</reference>
<organism evidence="2 3">
    <name type="scientific">Zea mays</name>
    <name type="common">Maize</name>
    <dbReference type="NCBI Taxonomy" id="4577"/>
    <lineage>
        <taxon>Eukaryota</taxon>
        <taxon>Viridiplantae</taxon>
        <taxon>Streptophyta</taxon>
        <taxon>Embryophyta</taxon>
        <taxon>Tracheophyta</taxon>
        <taxon>Spermatophyta</taxon>
        <taxon>Magnoliopsida</taxon>
        <taxon>Liliopsida</taxon>
        <taxon>Poales</taxon>
        <taxon>Poaceae</taxon>
        <taxon>PACMAD clade</taxon>
        <taxon>Panicoideae</taxon>
        <taxon>Andropogonodae</taxon>
        <taxon>Andropogoneae</taxon>
        <taxon>Tripsacinae</taxon>
        <taxon>Zea</taxon>
    </lineage>
</organism>
<reference evidence="2" key="2">
    <citation type="submission" date="2019-07" db="EMBL/GenBank/DDBJ databases">
        <authorList>
            <person name="Seetharam A."/>
            <person name="Woodhouse M."/>
            <person name="Cannon E."/>
        </authorList>
    </citation>
    <scope>NUCLEOTIDE SEQUENCE [LARGE SCALE GENOMIC DNA]</scope>
    <source>
        <strain evidence="2">cv. B73</strain>
    </source>
</reference>
<accession>A0A804QW32</accession>
<evidence type="ECO:0000256" key="1">
    <source>
        <dbReference type="SAM" id="MobiDB-lite"/>
    </source>
</evidence>
<name>A0A804QW32_MAIZE</name>
<evidence type="ECO:0000313" key="2">
    <source>
        <dbReference type="EnsemblPlants" id="Zm00001eb363760_P001"/>
    </source>
</evidence>
<dbReference type="Proteomes" id="UP000007305">
    <property type="component" value="Chromosome 8"/>
</dbReference>
<dbReference type="InParanoid" id="A0A804QW32"/>
<proteinExistence type="predicted"/>
<reference evidence="2" key="3">
    <citation type="submission" date="2021-05" db="UniProtKB">
        <authorList>
            <consortium name="EnsemblPlants"/>
        </authorList>
    </citation>
    <scope>IDENTIFICATION</scope>
    <source>
        <strain evidence="2">cv. B73</strain>
    </source>
</reference>
<evidence type="ECO:0000313" key="3">
    <source>
        <dbReference type="Proteomes" id="UP000007305"/>
    </source>
</evidence>